<dbReference type="GO" id="GO:0046872">
    <property type="term" value="F:metal ion binding"/>
    <property type="evidence" value="ECO:0007669"/>
    <property type="project" value="UniProtKB-KW"/>
</dbReference>
<accession>A0A9E2F135</accession>
<dbReference type="PROSITE" id="PS00758">
    <property type="entry name" value="ARGE_DAPE_CPG2_1"/>
    <property type="match status" value="1"/>
</dbReference>
<dbReference type="PANTHER" id="PTHR45962">
    <property type="entry name" value="N-FATTY-ACYL-AMINO ACID SYNTHASE/HYDROLASE PM20D1"/>
    <property type="match status" value="1"/>
</dbReference>
<keyword evidence="2" id="KW-0645">Protease</keyword>
<feature type="domain" description="Peptidase M20 dimerisation" evidence="6">
    <location>
        <begin position="217"/>
        <end position="361"/>
    </location>
</feature>
<comment type="similarity">
    <text evidence="1">Belongs to the peptidase M20A family.</text>
</comment>
<dbReference type="InterPro" id="IPR011650">
    <property type="entry name" value="Peptidase_M20_dimer"/>
</dbReference>
<keyword evidence="3" id="KW-0479">Metal-binding</keyword>
<keyword evidence="4 7" id="KW-0378">Hydrolase</keyword>
<dbReference type="SUPFAM" id="SSF55031">
    <property type="entry name" value="Bacterial exopeptidase dimerisation domain"/>
    <property type="match status" value="1"/>
</dbReference>
<dbReference type="SUPFAM" id="SSF53187">
    <property type="entry name" value="Zn-dependent exopeptidases"/>
    <property type="match status" value="1"/>
</dbReference>
<dbReference type="InterPro" id="IPR047177">
    <property type="entry name" value="Pept_M20A"/>
</dbReference>
<dbReference type="EC" id="3.5.1.18" evidence="7"/>
<reference evidence="7 8" key="1">
    <citation type="journal article" date="2021" name="bioRxiv">
        <title>Unique metabolic strategies in Hadean analogues reveal hints for primordial physiology.</title>
        <authorList>
            <person name="Nobu M.K."/>
            <person name="Nakai R."/>
            <person name="Tamazawa S."/>
            <person name="Mori H."/>
            <person name="Toyoda A."/>
            <person name="Ijiri A."/>
            <person name="Suzuki S."/>
            <person name="Kurokawa K."/>
            <person name="Kamagata Y."/>
            <person name="Tamaki H."/>
        </authorList>
    </citation>
    <scope>NUCLEOTIDE SEQUENCE [LARGE SCALE GENOMIC DNA]</scope>
    <source>
        <strain evidence="7">BS525</strain>
    </source>
</reference>
<gene>
    <name evidence="7" type="primary">dapE_1</name>
    <name evidence="7" type="ORF">DDT42_00177</name>
</gene>
<comment type="caution">
    <text evidence="7">The sequence shown here is derived from an EMBL/GenBank/DDBJ whole genome shotgun (WGS) entry which is preliminary data.</text>
</comment>
<dbReference type="GO" id="GO:0009014">
    <property type="term" value="F:succinyl-diaminopimelate desuccinylase activity"/>
    <property type="evidence" value="ECO:0007669"/>
    <property type="project" value="UniProtKB-EC"/>
</dbReference>
<dbReference type="InterPro" id="IPR001261">
    <property type="entry name" value="ArgE/DapE_CS"/>
</dbReference>
<dbReference type="PROSITE" id="PS00759">
    <property type="entry name" value="ARGE_DAPE_CPG2_2"/>
    <property type="match status" value="1"/>
</dbReference>
<dbReference type="Gene3D" id="3.40.630.10">
    <property type="entry name" value="Zn peptidases"/>
    <property type="match status" value="1"/>
</dbReference>
<dbReference type="Proteomes" id="UP000811545">
    <property type="component" value="Unassembled WGS sequence"/>
</dbReference>
<dbReference type="Gene3D" id="1.10.150.900">
    <property type="match status" value="1"/>
</dbReference>
<dbReference type="Pfam" id="PF07687">
    <property type="entry name" value="M20_dimer"/>
    <property type="match status" value="1"/>
</dbReference>
<proteinExistence type="inferred from homology"/>
<dbReference type="GO" id="GO:0006508">
    <property type="term" value="P:proteolysis"/>
    <property type="evidence" value="ECO:0007669"/>
    <property type="project" value="UniProtKB-KW"/>
</dbReference>
<dbReference type="GO" id="GO:0008233">
    <property type="term" value="F:peptidase activity"/>
    <property type="evidence" value="ECO:0007669"/>
    <property type="project" value="UniProtKB-KW"/>
</dbReference>
<dbReference type="Pfam" id="PF01546">
    <property type="entry name" value="Peptidase_M20"/>
    <property type="match status" value="1"/>
</dbReference>
<evidence type="ECO:0000256" key="2">
    <source>
        <dbReference type="ARBA" id="ARBA00022670"/>
    </source>
</evidence>
<evidence type="ECO:0000256" key="3">
    <source>
        <dbReference type="ARBA" id="ARBA00022723"/>
    </source>
</evidence>
<evidence type="ECO:0000313" key="8">
    <source>
        <dbReference type="Proteomes" id="UP000811545"/>
    </source>
</evidence>
<keyword evidence="5" id="KW-0862">Zinc</keyword>
<name>A0A9E2F135_PSYF1</name>
<dbReference type="InterPro" id="IPR036264">
    <property type="entry name" value="Bact_exopeptidase_dim_dom"/>
</dbReference>
<evidence type="ECO:0000256" key="5">
    <source>
        <dbReference type="ARBA" id="ARBA00022833"/>
    </source>
</evidence>
<evidence type="ECO:0000313" key="7">
    <source>
        <dbReference type="EMBL" id="MBT9144342.1"/>
    </source>
</evidence>
<dbReference type="FunFam" id="1.10.150.900:FF:000003">
    <property type="entry name" value="N-fatty-acyl-amino acid synthase/hydrolase PM20D1"/>
    <property type="match status" value="1"/>
</dbReference>
<dbReference type="PANTHER" id="PTHR45962:SF1">
    <property type="entry name" value="N-FATTY-ACYL-AMINO ACID SYNTHASE_HYDROLASE PM20D1"/>
    <property type="match status" value="1"/>
</dbReference>
<dbReference type="Gene3D" id="3.30.70.360">
    <property type="match status" value="1"/>
</dbReference>
<dbReference type="InterPro" id="IPR002933">
    <property type="entry name" value="Peptidase_M20"/>
</dbReference>
<evidence type="ECO:0000259" key="6">
    <source>
        <dbReference type="Pfam" id="PF07687"/>
    </source>
</evidence>
<organism evidence="7 8">
    <name type="scientific">Psychracetigena formicireducens</name>
    <dbReference type="NCBI Taxonomy" id="2986056"/>
    <lineage>
        <taxon>Bacteria</taxon>
        <taxon>Bacillati</taxon>
        <taxon>Candidatus Lithacetigenota</taxon>
        <taxon>Candidatus Psychracetigena</taxon>
    </lineage>
</organism>
<dbReference type="AlphaFoldDB" id="A0A9E2F135"/>
<evidence type="ECO:0000256" key="1">
    <source>
        <dbReference type="ARBA" id="ARBA00006247"/>
    </source>
</evidence>
<protein>
    <submittedName>
        <fullName evidence="7">Succinyl-diaminopimelate desuccinylase</fullName>
        <ecNumber evidence="7">3.5.1.18</ecNumber>
    </submittedName>
</protein>
<dbReference type="EMBL" id="QLTW01000004">
    <property type="protein sequence ID" value="MBT9144342.1"/>
    <property type="molecule type" value="Genomic_DNA"/>
</dbReference>
<sequence>MLRTNKLNFKKDAKYDCEIENLDVVDITLKFSQSLQYATISQKDYFEINKTPFHNFLNYLELTFPLVHSKLKKEVINDYSLFYTWEGKGKDTNVLLMGHYDVVPVEGSTEGEWIYKPFEGTVSDGFIWGRGAIDDKAGVISTLYAVECLLKKGFEPDDTIYLAFGHDEEIGGREGACQISQMLKEKNIKIDYVLDEGGAIVSGFNKFIEKPLATVGVAEKGYISIELTSESSGGHSSMPTKNSSIGMLSRAIVNLENKQCTPTLNWVTKLFFESLIPYISYSYKIVLSNLWLFWPLLAYYVSSPLIKAMIRTTTAVTMVEAGVKDNILPTIDKAVVNFRIVPGNTAEGVLKHSRKIVKNTSIKVEKYGQSWDPSKISSLDNEGYAILTKTINQLFPGVPVIPNLVLGATDSRHFLSVSENIYRFRPLVISLEDMKRVHGINERIPIVDLVKMVQFYVLFIKNVNRIK</sequence>
<evidence type="ECO:0000256" key="4">
    <source>
        <dbReference type="ARBA" id="ARBA00022801"/>
    </source>
</evidence>